<evidence type="ECO:0000313" key="1">
    <source>
        <dbReference type="EMBL" id="SDB86868.1"/>
    </source>
</evidence>
<accession>A0A1G6GYB0</accession>
<name>A0A1G6GYB0_9GAMM</name>
<sequence>MIVSADVISMINHWLSTPPNGYFGSSYGADLNGLLLRPMTSDVANTFIAKMKEDLPILAQLHSDQLSLYTENISFEQKKIYLGVGNININLTDIQQMQS</sequence>
<proteinExistence type="predicted"/>
<dbReference type="RefSeq" id="WP_092746990.1">
    <property type="nucleotide sequence ID" value="NZ_FMYL01000003.1"/>
</dbReference>
<gene>
    <name evidence="1" type="ORF">SAMN05421733_10314</name>
</gene>
<dbReference type="Proteomes" id="UP000242501">
    <property type="component" value="Unassembled WGS sequence"/>
</dbReference>
<dbReference type="OrthoDB" id="6693997at2"/>
<dbReference type="EMBL" id="FMYL01000003">
    <property type="protein sequence ID" value="SDB86868.1"/>
    <property type="molecule type" value="Genomic_DNA"/>
</dbReference>
<dbReference type="STRING" id="1219383.SAMN05421733_10314"/>
<evidence type="ECO:0000313" key="2">
    <source>
        <dbReference type="Proteomes" id="UP000242501"/>
    </source>
</evidence>
<protein>
    <submittedName>
        <fullName evidence="1">Uncharacterized protein</fullName>
    </submittedName>
</protein>
<dbReference type="AlphaFoldDB" id="A0A1G6GYB0"/>
<reference evidence="2" key="1">
    <citation type="submission" date="2016-09" db="EMBL/GenBank/DDBJ databases">
        <authorList>
            <person name="Varghese N."/>
            <person name="Submissions S."/>
        </authorList>
    </citation>
    <scope>NUCLEOTIDE SEQUENCE [LARGE SCALE GENOMIC DNA]</scope>
    <source>
        <strain evidence="2">ANC 4422</strain>
    </source>
</reference>
<keyword evidence="2" id="KW-1185">Reference proteome</keyword>
<organism evidence="1 2">
    <name type="scientific">Acinetobacter boissieri</name>
    <dbReference type="NCBI Taxonomy" id="1219383"/>
    <lineage>
        <taxon>Bacteria</taxon>
        <taxon>Pseudomonadati</taxon>
        <taxon>Pseudomonadota</taxon>
        <taxon>Gammaproteobacteria</taxon>
        <taxon>Moraxellales</taxon>
        <taxon>Moraxellaceae</taxon>
        <taxon>Acinetobacter</taxon>
    </lineage>
</organism>